<comment type="subcellular location">
    <subcellularLocation>
        <location evidence="1">Membrane</location>
        <topology evidence="1">Multi-pass membrane protein</topology>
    </subcellularLocation>
</comment>
<gene>
    <name evidence="20" type="ORF">CCASEI_05505</name>
</gene>
<dbReference type="PANTHER" id="PTHR30474">
    <property type="entry name" value="CELL CYCLE PROTEIN"/>
    <property type="match status" value="1"/>
</dbReference>
<keyword evidence="20" id="KW-0131">Cell cycle</keyword>
<feature type="transmembrane region" description="Helical" evidence="19">
    <location>
        <begin position="353"/>
        <end position="375"/>
    </location>
</feature>
<evidence type="ECO:0000256" key="7">
    <source>
        <dbReference type="ARBA" id="ARBA00022984"/>
    </source>
</evidence>
<evidence type="ECO:0000256" key="4">
    <source>
        <dbReference type="ARBA" id="ARBA00022679"/>
    </source>
</evidence>
<evidence type="ECO:0000256" key="19">
    <source>
        <dbReference type="SAM" id="Phobius"/>
    </source>
</evidence>
<dbReference type="EMBL" id="CP004350">
    <property type="protein sequence ID" value="AHI19677.1"/>
    <property type="molecule type" value="Genomic_DNA"/>
</dbReference>
<evidence type="ECO:0000256" key="17">
    <source>
        <dbReference type="ARBA" id="ARBA00049966"/>
    </source>
</evidence>
<dbReference type="EC" id="2.4.99.28" evidence="15"/>
<keyword evidence="20" id="KW-0132">Cell division</keyword>
<comment type="pathway">
    <text evidence="2">Cell wall biogenesis; peptidoglycan biosynthesis.</text>
</comment>
<proteinExistence type="inferred from homology"/>
<evidence type="ECO:0000313" key="20">
    <source>
        <dbReference type="EMBL" id="AHI19677.1"/>
    </source>
</evidence>
<comment type="catalytic activity">
    <reaction evidence="16">
        <text>[GlcNAc-(1-&gt;4)-Mur2Ac(oyl-L-Ala-gamma-D-Glu-L-Lys-D-Ala-D-Ala)](n)-di-trans,octa-cis-undecaprenyl diphosphate + beta-D-GlcNAc-(1-&gt;4)-Mur2Ac(oyl-L-Ala-gamma-D-Glu-L-Lys-D-Ala-D-Ala)-di-trans,octa-cis-undecaprenyl diphosphate = [GlcNAc-(1-&gt;4)-Mur2Ac(oyl-L-Ala-gamma-D-Glu-L-Lys-D-Ala-D-Ala)](n+1)-di-trans,octa-cis-undecaprenyl diphosphate + di-trans,octa-cis-undecaprenyl diphosphate + H(+)</text>
        <dbReference type="Rhea" id="RHEA:23708"/>
        <dbReference type="Rhea" id="RHEA-COMP:9602"/>
        <dbReference type="Rhea" id="RHEA-COMP:9603"/>
        <dbReference type="ChEBI" id="CHEBI:15378"/>
        <dbReference type="ChEBI" id="CHEBI:58405"/>
        <dbReference type="ChEBI" id="CHEBI:60033"/>
        <dbReference type="ChEBI" id="CHEBI:78435"/>
        <dbReference type="EC" id="2.4.99.28"/>
    </reaction>
</comment>
<evidence type="ECO:0000256" key="15">
    <source>
        <dbReference type="ARBA" id="ARBA00044770"/>
    </source>
</evidence>
<keyword evidence="4" id="KW-0808">Transferase</keyword>
<dbReference type="Pfam" id="PF01098">
    <property type="entry name" value="FTSW_RODA_SPOVE"/>
    <property type="match status" value="1"/>
</dbReference>
<keyword evidence="5 19" id="KW-0812">Transmembrane</keyword>
<evidence type="ECO:0000256" key="11">
    <source>
        <dbReference type="ARBA" id="ARBA00033270"/>
    </source>
</evidence>
<feature type="transmembrane region" description="Helical" evidence="19">
    <location>
        <begin position="188"/>
        <end position="204"/>
    </location>
</feature>
<comment type="similarity">
    <text evidence="12">Belongs to the SEDS family. FtsW subfamily.</text>
</comment>
<reference evidence="21" key="1">
    <citation type="submission" date="2013-02" db="EMBL/GenBank/DDBJ databases">
        <title>The complete genome sequence of Corynebacterium casei LMG S-19264 (=DSM 44701).</title>
        <authorList>
            <person name="Ruckert C."/>
            <person name="Albersmeier A."/>
            <person name="Kalinowski J."/>
        </authorList>
    </citation>
    <scope>NUCLEOTIDE SEQUENCE [LARGE SCALE GENOMIC DNA]</scope>
    <source>
        <strain evidence="21">LMG S-19264</strain>
    </source>
</reference>
<dbReference type="RefSeq" id="WP_025387410.1">
    <property type="nucleotide sequence ID" value="NZ_CP004350.1"/>
</dbReference>
<name>A0ABM5PNZ5_9CORY</name>
<evidence type="ECO:0000256" key="16">
    <source>
        <dbReference type="ARBA" id="ARBA00049902"/>
    </source>
</evidence>
<feature type="transmembrane region" description="Helical" evidence="19">
    <location>
        <begin position="216"/>
        <end position="248"/>
    </location>
</feature>
<feature type="transmembrane region" description="Helical" evidence="19">
    <location>
        <begin position="321"/>
        <end position="341"/>
    </location>
</feature>
<feature type="transmembrane region" description="Helical" evidence="19">
    <location>
        <begin position="88"/>
        <end position="106"/>
    </location>
</feature>
<evidence type="ECO:0000256" key="2">
    <source>
        <dbReference type="ARBA" id="ARBA00004752"/>
    </source>
</evidence>
<sequence>MTATESRASDPRRGGARSHGAAAGEKPQRTSKMGWLANAKEYMDSRAGLDYLMLRIIIFLLIGIGIIMVFSSSMATSYVESTGVWTEAIRQTLMVVAGLFMFWLALRIRPSFVRKLVPWLLALSIVLLIAVLIPGIGTGRDEVGSQSWIILGPASIQPSELARVAIGLYGATALADKVHRNFGLREPFTMYSIIAGIMFGLIIAQGDIGMGMSFAAVVIFTLFFAGVNWMVIAMILVLAVLSAVALFLGGGFRSNRFHTYFDALTGNIEDTQGTGFQAYQGFLSLADGGLTGVGIGQSRAKWFYLPEAKNDFVFAIVGEELGLFGGALVILLFALLGFFGVRTAMRAQNQFQALMAATLTAGVVAQAFFNIGYVVGLLPVTGIQLPMISAGGTSAIITIASMGLLANVARHEPMQISAMQNYGRPLFDRILNIPEPDPIDGSARPGRHSAPSRRAASRNTAQVTADRANQYGDGRVAEHESERRAGARSAAAGRGEYRRAASPGGDIQRTQPRRSETRRARDAEREKRFGQAVTDNRRPREKR</sequence>
<evidence type="ECO:0000256" key="6">
    <source>
        <dbReference type="ARBA" id="ARBA00022960"/>
    </source>
</evidence>
<evidence type="ECO:0000256" key="3">
    <source>
        <dbReference type="ARBA" id="ARBA00022676"/>
    </source>
</evidence>
<accession>A0ABM5PNZ5</accession>
<feature type="compositionally biased region" description="Basic and acidic residues" evidence="18">
    <location>
        <begin position="475"/>
        <end position="485"/>
    </location>
</feature>
<protein>
    <recommendedName>
        <fullName evidence="13">Probable peptidoglycan glycosyltransferase FtsW</fullName>
        <ecNumber evidence="15">2.4.99.28</ecNumber>
    </recommendedName>
    <alternativeName>
        <fullName evidence="14">Cell division protein FtsW</fullName>
    </alternativeName>
    <alternativeName>
        <fullName evidence="11">Cell wall polymerase</fullName>
    </alternativeName>
    <alternativeName>
        <fullName evidence="10">Peptidoglycan polymerase</fullName>
    </alternativeName>
</protein>
<keyword evidence="6" id="KW-0133">Cell shape</keyword>
<keyword evidence="7" id="KW-0573">Peptidoglycan synthesis</keyword>
<keyword evidence="8 19" id="KW-1133">Transmembrane helix</keyword>
<dbReference type="PROSITE" id="PS00428">
    <property type="entry name" value="FTSW_RODA_SPOVE"/>
    <property type="match status" value="1"/>
</dbReference>
<evidence type="ECO:0000256" key="1">
    <source>
        <dbReference type="ARBA" id="ARBA00004141"/>
    </source>
</evidence>
<dbReference type="InterPro" id="IPR001182">
    <property type="entry name" value="FtsW/RodA"/>
</dbReference>
<organism evidence="20 21">
    <name type="scientific">Corynebacterium casei LMG S-19264</name>
    <dbReference type="NCBI Taxonomy" id="1285583"/>
    <lineage>
        <taxon>Bacteria</taxon>
        <taxon>Bacillati</taxon>
        <taxon>Actinomycetota</taxon>
        <taxon>Actinomycetes</taxon>
        <taxon>Mycobacteriales</taxon>
        <taxon>Corynebacteriaceae</taxon>
        <taxon>Corynebacterium</taxon>
    </lineage>
</organism>
<evidence type="ECO:0000256" key="10">
    <source>
        <dbReference type="ARBA" id="ARBA00032370"/>
    </source>
</evidence>
<evidence type="ECO:0000313" key="21">
    <source>
        <dbReference type="Proteomes" id="UP000019226"/>
    </source>
</evidence>
<evidence type="ECO:0000256" key="9">
    <source>
        <dbReference type="ARBA" id="ARBA00023136"/>
    </source>
</evidence>
<comment type="function">
    <text evidence="17">Peptidoglycan polymerase that is essential for cell division.</text>
</comment>
<dbReference type="InterPro" id="IPR018365">
    <property type="entry name" value="Cell_cycle_FtsW-rel_CS"/>
</dbReference>
<evidence type="ECO:0000256" key="13">
    <source>
        <dbReference type="ARBA" id="ARBA00041185"/>
    </source>
</evidence>
<keyword evidence="3" id="KW-0328">Glycosyltransferase</keyword>
<feature type="region of interest" description="Disordered" evidence="18">
    <location>
        <begin position="433"/>
        <end position="543"/>
    </location>
</feature>
<dbReference type="GO" id="GO:0051301">
    <property type="term" value="P:cell division"/>
    <property type="evidence" value="ECO:0007669"/>
    <property type="project" value="UniProtKB-KW"/>
</dbReference>
<feature type="transmembrane region" description="Helical" evidence="19">
    <location>
        <begin position="52"/>
        <end position="76"/>
    </location>
</feature>
<feature type="region of interest" description="Disordered" evidence="18">
    <location>
        <begin position="1"/>
        <end position="29"/>
    </location>
</feature>
<feature type="compositionally biased region" description="Basic and acidic residues" evidence="18">
    <location>
        <begin position="513"/>
        <end position="529"/>
    </location>
</feature>
<feature type="transmembrane region" description="Helical" evidence="19">
    <location>
        <begin position="387"/>
        <end position="409"/>
    </location>
</feature>
<keyword evidence="21" id="KW-1185">Reference proteome</keyword>
<evidence type="ECO:0000256" key="14">
    <source>
        <dbReference type="ARBA" id="ARBA00041418"/>
    </source>
</evidence>
<evidence type="ECO:0000256" key="8">
    <source>
        <dbReference type="ARBA" id="ARBA00022989"/>
    </source>
</evidence>
<dbReference type="Proteomes" id="UP000019226">
    <property type="component" value="Chromosome"/>
</dbReference>
<evidence type="ECO:0000256" key="5">
    <source>
        <dbReference type="ARBA" id="ARBA00022692"/>
    </source>
</evidence>
<keyword evidence="9 19" id="KW-0472">Membrane</keyword>
<evidence type="ECO:0000256" key="12">
    <source>
        <dbReference type="ARBA" id="ARBA00038053"/>
    </source>
</evidence>
<feature type="transmembrane region" description="Helical" evidence="19">
    <location>
        <begin position="118"/>
        <end position="137"/>
    </location>
</feature>
<evidence type="ECO:0000256" key="18">
    <source>
        <dbReference type="SAM" id="MobiDB-lite"/>
    </source>
</evidence>
<dbReference type="GeneID" id="82877252"/>
<dbReference type="PANTHER" id="PTHR30474:SF2">
    <property type="entry name" value="PEPTIDOGLYCAN GLYCOSYLTRANSFERASE FTSW-RELATED"/>
    <property type="match status" value="1"/>
</dbReference>